<dbReference type="HOGENOM" id="CLU_2083871_0_0_2"/>
<keyword evidence="2" id="KW-1185">Reference proteome</keyword>
<dbReference type="Proteomes" id="UP000028194">
    <property type="component" value="Chromosome"/>
</dbReference>
<dbReference type="RefSeq" id="WP_148700796.1">
    <property type="nucleotide sequence ID" value="NZ_CP007174.1"/>
</dbReference>
<dbReference type="Gene3D" id="2.30.110.10">
    <property type="entry name" value="Electron Transport, Fmn-binding Protein, Chain A"/>
    <property type="match status" value="1"/>
</dbReference>
<evidence type="ECO:0000313" key="2">
    <source>
        <dbReference type="Proteomes" id="UP000028194"/>
    </source>
</evidence>
<dbReference type="KEGG" id="nev:NTE_02118"/>
<dbReference type="OrthoDB" id="374104at2157"/>
<proteinExistence type="predicted"/>
<accession>A0A075MSP4</accession>
<dbReference type="InterPro" id="IPR012349">
    <property type="entry name" value="Split_barrel_FMN-bd"/>
</dbReference>
<reference evidence="1 2" key="1">
    <citation type="journal article" date="2014" name="PLoS ONE">
        <title>Genome Sequence of Candidatus Nitrososphaera evergladensis from Group I.1b Enriched from Everglades Soil Reveals Novel Genomic Features of the Ammonia-Oxidizing Archaea.</title>
        <authorList>
            <person name="Zhalnina K.V."/>
            <person name="Dias R."/>
            <person name="Leonard M.T."/>
            <person name="Dorr de Quadros P."/>
            <person name="Camargo F.A."/>
            <person name="Drew J.C."/>
            <person name="Farmerie W.G."/>
            <person name="Daroub S.H."/>
            <person name="Triplett E.W."/>
        </authorList>
    </citation>
    <scope>NUCLEOTIDE SEQUENCE [LARGE SCALE GENOMIC DNA]</scope>
    <source>
        <strain evidence="1 2">SR1</strain>
    </source>
</reference>
<protein>
    <recommendedName>
        <fullName evidence="3">Deazaflavin-dependent oxidoreductase, nitroreductase family</fullName>
    </recommendedName>
</protein>
<dbReference type="GeneID" id="41597847"/>
<dbReference type="STRING" id="1459636.NTE_02118"/>
<name>A0A075MSP4_9ARCH</name>
<dbReference type="EMBL" id="CP007174">
    <property type="protein sequence ID" value="AIF84173.1"/>
    <property type="molecule type" value="Genomic_DNA"/>
</dbReference>
<gene>
    <name evidence="1" type="ORF">NTE_02118</name>
</gene>
<sequence length="120" mass="13462">MVKEEADLRQKLNIASEITLSVKGRKSGRDISRPVWFVHEGSTLYLLPVQGSNTNWYKNFQADPTLKISVNNGSETTVKGKPITDSSRVDDVVKKFKSKYGEGDVKKYYPKTDVAVEVPL</sequence>
<organism evidence="1 2">
    <name type="scientific">Candidatus Nitrososphaera evergladensis SR1</name>
    <dbReference type="NCBI Taxonomy" id="1459636"/>
    <lineage>
        <taxon>Archaea</taxon>
        <taxon>Nitrososphaerota</taxon>
        <taxon>Nitrososphaeria</taxon>
        <taxon>Nitrososphaerales</taxon>
        <taxon>Nitrososphaeraceae</taxon>
        <taxon>Nitrososphaera</taxon>
    </lineage>
</organism>
<evidence type="ECO:0008006" key="3">
    <source>
        <dbReference type="Google" id="ProtNLM"/>
    </source>
</evidence>
<dbReference type="eggNOG" id="arCOG07802">
    <property type="taxonomic scope" value="Archaea"/>
</dbReference>
<evidence type="ECO:0000313" key="1">
    <source>
        <dbReference type="EMBL" id="AIF84173.1"/>
    </source>
</evidence>
<dbReference type="Pfam" id="PF10012">
    <property type="entry name" value="DUF2255"/>
    <property type="match status" value="1"/>
</dbReference>
<dbReference type="InterPro" id="IPR016888">
    <property type="entry name" value="UCP028498"/>
</dbReference>
<dbReference type="AlphaFoldDB" id="A0A075MSP4"/>